<dbReference type="GO" id="GO:0015833">
    <property type="term" value="P:peptide transport"/>
    <property type="evidence" value="ECO:0007669"/>
    <property type="project" value="InterPro"/>
</dbReference>
<dbReference type="CDD" id="cd03228">
    <property type="entry name" value="ABCC_MRP_Like"/>
    <property type="match status" value="1"/>
</dbReference>
<evidence type="ECO:0000259" key="8">
    <source>
        <dbReference type="PROSITE" id="PS50893"/>
    </source>
</evidence>
<feature type="transmembrane region" description="Helical" evidence="7">
    <location>
        <begin position="56"/>
        <end position="77"/>
    </location>
</feature>
<feature type="transmembrane region" description="Helical" evidence="7">
    <location>
        <begin position="230"/>
        <end position="255"/>
    </location>
</feature>
<dbReference type="EMBL" id="JBAFSM010000035">
    <property type="protein sequence ID" value="MEG3438777.1"/>
    <property type="molecule type" value="Genomic_DNA"/>
</dbReference>
<evidence type="ECO:0000256" key="7">
    <source>
        <dbReference type="SAM" id="Phobius"/>
    </source>
</evidence>
<dbReference type="PROSITE" id="PS50929">
    <property type="entry name" value="ABC_TM1F"/>
    <property type="match status" value="1"/>
</dbReference>
<dbReference type="InterPro" id="IPR011527">
    <property type="entry name" value="ABC1_TM_dom"/>
</dbReference>
<dbReference type="GO" id="GO:0016887">
    <property type="term" value="F:ATP hydrolysis activity"/>
    <property type="evidence" value="ECO:0007669"/>
    <property type="project" value="InterPro"/>
</dbReference>
<keyword evidence="4" id="KW-0067">ATP-binding</keyword>
<evidence type="ECO:0000259" key="9">
    <source>
        <dbReference type="PROSITE" id="PS50929"/>
    </source>
</evidence>
<dbReference type="Gene3D" id="1.20.1560.10">
    <property type="entry name" value="ABC transporter type 1, transmembrane domain"/>
    <property type="match status" value="1"/>
</dbReference>
<keyword evidence="6 7" id="KW-0472">Membrane</keyword>
<dbReference type="GO" id="GO:1904680">
    <property type="term" value="F:peptide transmembrane transporter activity"/>
    <property type="evidence" value="ECO:0007669"/>
    <property type="project" value="InterPro"/>
</dbReference>
<keyword evidence="2 7" id="KW-0812">Transmembrane</keyword>
<sequence>MSLIAFLIRSSWRLMAIAILTGFLSGGTTAGLISLIGRGVAKGTTTSLDTLAGSFVGLAIVALVTSIVSQITLIHLAQDVIFRLRLNLGRQILASDLTHLEKLGAPRLLATLTEDIQSVADAVKFVPFLCIDLAIVIGCLIYIIWLSWQVFVVVSLLMVVAMGSCQWLLRRGQKFLAMAREDGDRLFRDFRALTEGTKELKLNYRRRQDFLEKDLRSSADAFRRHSSHGLMLFTATSSWGKLIFFFSIGFVLFALPKWMSFNLQTMAGYVITFTYLMLPMDNIFRSLPVFGRVKVALRKIESLNLSLQERAENGTPPDSIHQDWQTWHFKGVTYSYPVEGEETPFVVGPIDLDWRPGELVFITGGNGSGKSTLAKLLTGLYAPEEGEIIFDGQPIDAGNREWYRQHFSAVFADFYLFERLLGVTDGGSIDKYLKQLKLDKKVTVSEGKLSTTALSTGQRKRLALLGAHLEDRPIYVFDEWAADQDPGFKDWFYLEFLPQLKARGKTIFVISHDDRYFSFCDRQIKLNYGQIEDDKREAL</sequence>
<protein>
    <submittedName>
        <fullName evidence="10">Cyclic peptide export ABC transporter</fullName>
    </submittedName>
</protein>
<dbReference type="PANTHER" id="PTHR24221">
    <property type="entry name" value="ATP-BINDING CASSETTE SUB-FAMILY B"/>
    <property type="match status" value="1"/>
</dbReference>
<dbReference type="Gene3D" id="3.40.50.300">
    <property type="entry name" value="P-loop containing nucleotide triphosphate hydrolases"/>
    <property type="match status" value="1"/>
</dbReference>
<evidence type="ECO:0000256" key="2">
    <source>
        <dbReference type="ARBA" id="ARBA00022692"/>
    </source>
</evidence>
<comment type="subcellular location">
    <subcellularLocation>
        <location evidence="1">Cell membrane</location>
        <topology evidence="1">Multi-pass membrane protein</topology>
    </subcellularLocation>
</comment>
<name>A0AAW9QW87_9CHRO</name>
<feature type="transmembrane region" description="Helical" evidence="7">
    <location>
        <begin position="151"/>
        <end position="169"/>
    </location>
</feature>
<feature type="transmembrane region" description="Helical" evidence="7">
    <location>
        <begin position="12"/>
        <end position="36"/>
    </location>
</feature>
<dbReference type="InterPro" id="IPR027417">
    <property type="entry name" value="P-loop_NTPase"/>
</dbReference>
<dbReference type="SMART" id="SM00382">
    <property type="entry name" value="AAA"/>
    <property type="match status" value="1"/>
</dbReference>
<evidence type="ECO:0000256" key="4">
    <source>
        <dbReference type="ARBA" id="ARBA00022840"/>
    </source>
</evidence>
<dbReference type="Pfam" id="PF00664">
    <property type="entry name" value="ABC_membrane"/>
    <property type="match status" value="1"/>
</dbReference>
<keyword evidence="11" id="KW-1185">Reference proteome</keyword>
<proteinExistence type="predicted"/>
<dbReference type="SUPFAM" id="SSF90123">
    <property type="entry name" value="ABC transporter transmembrane region"/>
    <property type="match status" value="1"/>
</dbReference>
<feature type="domain" description="ABC transmembrane type-1" evidence="9">
    <location>
        <begin position="14"/>
        <end position="292"/>
    </location>
</feature>
<keyword evidence="5 7" id="KW-1133">Transmembrane helix</keyword>
<dbReference type="GO" id="GO:0034040">
    <property type="term" value="F:ATPase-coupled lipid transmembrane transporter activity"/>
    <property type="evidence" value="ECO:0007669"/>
    <property type="project" value="TreeGrafter"/>
</dbReference>
<dbReference type="InterPro" id="IPR003593">
    <property type="entry name" value="AAA+_ATPase"/>
</dbReference>
<dbReference type="Pfam" id="PF00005">
    <property type="entry name" value="ABC_tran"/>
    <property type="match status" value="1"/>
</dbReference>
<keyword evidence="3" id="KW-0547">Nucleotide-binding</keyword>
<evidence type="ECO:0000256" key="1">
    <source>
        <dbReference type="ARBA" id="ARBA00004651"/>
    </source>
</evidence>
<comment type="caution">
    <text evidence="10">The sequence shown here is derived from an EMBL/GenBank/DDBJ whole genome shotgun (WGS) entry which is preliminary data.</text>
</comment>
<feature type="transmembrane region" description="Helical" evidence="7">
    <location>
        <begin position="125"/>
        <end position="145"/>
    </location>
</feature>
<gene>
    <name evidence="10" type="ORF">V0288_16745</name>
</gene>
<dbReference type="SUPFAM" id="SSF52540">
    <property type="entry name" value="P-loop containing nucleoside triphosphate hydrolases"/>
    <property type="match status" value="1"/>
</dbReference>
<reference evidence="10 11" key="1">
    <citation type="submission" date="2024-01" db="EMBL/GenBank/DDBJ databases">
        <title>Genomic insights into the taxonomy and metabolism of the cyanobacterium Pannus brasiliensis CCIBt3594.</title>
        <authorList>
            <person name="Machado M."/>
            <person name="Botero N.B."/>
            <person name="Andreote A.P.D."/>
            <person name="Feitosa A.M.T."/>
            <person name="Popin R."/>
            <person name="Sivonen K."/>
            <person name="Fiore M.F."/>
        </authorList>
    </citation>
    <scope>NUCLEOTIDE SEQUENCE [LARGE SCALE GENOMIC DNA]</scope>
    <source>
        <strain evidence="10 11">CCIBt3594</strain>
    </source>
</reference>
<dbReference type="NCBIfam" id="TIGR01194">
    <property type="entry name" value="cyc_pep_trnsptr"/>
    <property type="match status" value="1"/>
</dbReference>
<dbReference type="PANTHER" id="PTHR24221:SF654">
    <property type="entry name" value="ATP-BINDING CASSETTE SUB-FAMILY B MEMBER 6"/>
    <property type="match status" value="1"/>
</dbReference>
<evidence type="ECO:0000256" key="6">
    <source>
        <dbReference type="ARBA" id="ARBA00023136"/>
    </source>
</evidence>
<dbReference type="Proteomes" id="UP001328733">
    <property type="component" value="Unassembled WGS sequence"/>
</dbReference>
<evidence type="ECO:0000313" key="10">
    <source>
        <dbReference type="EMBL" id="MEG3438777.1"/>
    </source>
</evidence>
<dbReference type="GO" id="GO:0140359">
    <property type="term" value="F:ABC-type transporter activity"/>
    <property type="evidence" value="ECO:0007669"/>
    <property type="project" value="InterPro"/>
</dbReference>
<dbReference type="PROSITE" id="PS50893">
    <property type="entry name" value="ABC_TRANSPORTER_2"/>
    <property type="match status" value="1"/>
</dbReference>
<dbReference type="AlphaFoldDB" id="A0AAW9QW87"/>
<dbReference type="InterPro" id="IPR039421">
    <property type="entry name" value="Type_1_exporter"/>
</dbReference>
<dbReference type="InterPro" id="IPR005898">
    <property type="entry name" value="Cyc_pep_transpt_SyrD/YojI"/>
</dbReference>
<organism evidence="10 11">
    <name type="scientific">Pannus brasiliensis CCIBt3594</name>
    <dbReference type="NCBI Taxonomy" id="1427578"/>
    <lineage>
        <taxon>Bacteria</taxon>
        <taxon>Bacillati</taxon>
        <taxon>Cyanobacteriota</taxon>
        <taxon>Cyanophyceae</taxon>
        <taxon>Oscillatoriophycideae</taxon>
        <taxon>Chroococcales</taxon>
        <taxon>Microcystaceae</taxon>
        <taxon>Pannus</taxon>
    </lineage>
</organism>
<accession>A0AAW9QW87</accession>
<evidence type="ECO:0000256" key="5">
    <source>
        <dbReference type="ARBA" id="ARBA00022989"/>
    </source>
</evidence>
<feature type="domain" description="ABC transporter" evidence="8">
    <location>
        <begin position="327"/>
        <end position="539"/>
    </location>
</feature>
<dbReference type="RefSeq" id="WP_332866261.1">
    <property type="nucleotide sequence ID" value="NZ_JBAFSM010000035.1"/>
</dbReference>
<dbReference type="InterPro" id="IPR036640">
    <property type="entry name" value="ABC1_TM_sf"/>
</dbReference>
<dbReference type="InterPro" id="IPR003439">
    <property type="entry name" value="ABC_transporter-like_ATP-bd"/>
</dbReference>
<feature type="transmembrane region" description="Helical" evidence="7">
    <location>
        <begin position="261"/>
        <end position="278"/>
    </location>
</feature>
<dbReference type="GO" id="GO:0005524">
    <property type="term" value="F:ATP binding"/>
    <property type="evidence" value="ECO:0007669"/>
    <property type="project" value="UniProtKB-KW"/>
</dbReference>
<dbReference type="GO" id="GO:0005886">
    <property type="term" value="C:plasma membrane"/>
    <property type="evidence" value="ECO:0007669"/>
    <property type="project" value="UniProtKB-SubCell"/>
</dbReference>
<evidence type="ECO:0000256" key="3">
    <source>
        <dbReference type="ARBA" id="ARBA00022741"/>
    </source>
</evidence>
<evidence type="ECO:0000313" key="11">
    <source>
        <dbReference type="Proteomes" id="UP001328733"/>
    </source>
</evidence>